<dbReference type="AlphaFoldDB" id="A0AAW5C8R7"/>
<dbReference type="PANTHER" id="PTHR38447">
    <property type="entry name" value="TRANSCRIPTION FACTOR YDEB-RELATED"/>
    <property type="match status" value="1"/>
</dbReference>
<dbReference type="Gene3D" id="2.40.10.170">
    <property type="match status" value="1"/>
</dbReference>
<dbReference type="InterPro" id="IPR036101">
    <property type="entry name" value="CarD-like/TRCF_RID_sf"/>
</dbReference>
<proteinExistence type="predicted"/>
<protein>
    <recommendedName>
        <fullName evidence="1">CarD-like/TRCF RNAP-interacting domain-containing protein</fullName>
    </recommendedName>
</protein>
<dbReference type="InterPro" id="IPR052531">
    <property type="entry name" value="CarD-like_regulator"/>
</dbReference>
<dbReference type="EMBL" id="JAKNGE010000068">
    <property type="protein sequence ID" value="MCG4749454.1"/>
    <property type="molecule type" value="Genomic_DNA"/>
</dbReference>
<evidence type="ECO:0000313" key="3">
    <source>
        <dbReference type="Proteomes" id="UP001299608"/>
    </source>
</evidence>
<dbReference type="SUPFAM" id="SSF141259">
    <property type="entry name" value="CarD-like"/>
    <property type="match status" value="1"/>
</dbReference>
<dbReference type="SMART" id="SM01058">
    <property type="entry name" value="CarD_TRCF"/>
    <property type="match status" value="1"/>
</dbReference>
<comment type="caution">
    <text evidence="2">The sequence shown here is derived from an EMBL/GenBank/DDBJ whole genome shotgun (WGS) entry which is preliminary data.</text>
</comment>
<dbReference type="Proteomes" id="UP001299608">
    <property type="component" value="Unassembled WGS sequence"/>
</dbReference>
<dbReference type="InterPro" id="IPR003711">
    <property type="entry name" value="CarD-like/TRCF_RID"/>
</dbReference>
<accession>A0AAW5C8R7</accession>
<dbReference type="InterPro" id="IPR042215">
    <property type="entry name" value="CarD-like_C"/>
</dbReference>
<feature type="domain" description="CarD-like/TRCF RNAP-interacting" evidence="1">
    <location>
        <begin position="1"/>
        <end position="111"/>
    </location>
</feature>
<organism evidence="2 3">
    <name type="scientific">Enterocloster aldenensis</name>
    <dbReference type="NCBI Taxonomy" id="358742"/>
    <lineage>
        <taxon>Bacteria</taxon>
        <taxon>Bacillati</taxon>
        <taxon>Bacillota</taxon>
        <taxon>Clostridia</taxon>
        <taxon>Lachnospirales</taxon>
        <taxon>Lachnospiraceae</taxon>
        <taxon>Enterocloster</taxon>
    </lineage>
</organism>
<dbReference type="Pfam" id="PF02559">
    <property type="entry name" value="CarD_TRCF_RID"/>
    <property type="match status" value="1"/>
</dbReference>
<sequence>MFEKGDFIVYGTVGVCQVDDISKTDFSDNDKLYYRLIPKFESNRTISIPVDTTKVMMRSIMTRREAQNFIQSWPNVKCKGYRNDKERPLVYKQIFQSGSCTELAAMIKEILQMEQSRKSRGSVLNIREKDGVKTARKLLFGELAAALDIGPDTVPAYIRNVTGCAC</sequence>
<dbReference type="PANTHER" id="PTHR38447:SF1">
    <property type="entry name" value="RNA POLYMERASE-BINDING TRANSCRIPTION FACTOR CARD"/>
    <property type="match status" value="1"/>
</dbReference>
<dbReference type="GO" id="GO:0009303">
    <property type="term" value="P:rRNA transcription"/>
    <property type="evidence" value="ECO:0007669"/>
    <property type="project" value="TreeGrafter"/>
</dbReference>
<name>A0AAW5C8R7_9FIRM</name>
<reference evidence="2" key="1">
    <citation type="submission" date="2022-01" db="EMBL/GenBank/DDBJ databases">
        <title>Collection of gut derived symbiotic bacterial strains cultured from healthy donors.</title>
        <authorList>
            <person name="Lin H."/>
            <person name="Kohout C."/>
            <person name="Waligurski E."/>
            <person name="Pamer E.G."/>
        </authorList>
    </citation>
    <scope>NUCLEOTIDE SEQUENCE</scope>
    <source>
        <strain evidence="2">DFI.6.55</strain>
    </source>
</reference>
<evidence type="ECO:0000259" key="1">
    <source>
        <dbReference type="SMART" id="SM01058"/>
    </source>
</evidence>
<gene>
    <name evidence="2" type="ORF">L0N08_29055</name>
</gene>
<evidence type="ECO:0000313" key="2">
    <source>
        <dbReference type="EMBL" id="MCG4749454.1"/>
    </source>
</evidence>
<dbReference type="RefSeq" id="WP_238053979.1">
    <property type="nucleotide sequence ID" value="NZ_JAKNGE010000068.1"/>
</dbReference>
<dbReference type="Gene3D" id="1.20.58.1290">
    <property type="entry name" value="CarD-like, C-terminal domain"/>
    <property type="match status" value="1"/>
</dbReference>